<accession>A0A840PZ62</accession>
<dbReference type="EMBL" id="JACHIW010000001">
    <property type="protein sequence ID" value="MBB5152501.1"/>
    <property type="molecule type" value="Genomic_DNA"/>
</dbReference>
<dbReference type="Proteomes" id="UP000584374">
    <property type="component" value="Unassembled WGS sequence"/>
</dbReference>
<dbReference type="AlphaFoldDB" id="A0A840PZ62"/>
<protein>
    <submittedName>
        <fullName evidence="1">Tetratricopeptide (TPR) repeat protein</fullName>
    </submittedName>
</protein>
<reference evidence="1 2" key="1">
    <citation type="submission" date="2020-08" db="EMBL/GenBank/DDBJ databases">
        <title>Sequencing the genomes of 1000 actinobacteria strains.</title>
        <authorList>
            <person name="Klenk H.-P."/>
        </authorList>
    </citation>
    <scope>NUCLEOTIDE SEQUENCE [LARGE SCALE GENOMIC DNA]</scope>
    <source>
        <strain evidence="1 2">DSM 45584</strain>
    </source>
</reference>
<evidence type="ECO:0000313" key="2">
    <source>
        <dbReference type="Proteomes" id="UP000584374"/>
    </source>
</evidence>
<proteinExistence type="predicted"/>
<comment type="caution">
    <text evidence="1">The sequence shown here is derived from an EMBL/GenBank/DDBJ whole genome shotgun (WGS) entry which is preliminary data.</text>
</comment>
<organism evidence="1 2">
    <name type="scientific">Saccharopolyspora phatthalungensis</name>
    <dbReference type="NCBI Taxonomy" id="664693"/>
    <lineage>
        <taxon>Bacteria</taxon>
        <taxon>Bacillati</taxon>
        <taxon>Actinomycetota</taxon>
        <taxon>Actinomycetes</taxon>
        <taxon>Pseudonocardiales</taxon>
        <taxon>Pseudonocardiaceae</taxon>
        <taxon>Saccharopolyspora</taxon>
    </lineage>
</organism>
<name>A0A840PZ62_9PSEU</name>
<gene>
    <name evidence="1" type="ORF">BJ970_000035</name>
</gene>
<evidence type="ECO:0000313" key="1">
    <source>
        <dbReference type="EMBL" id="MBB5152501.1"/>
    </source>
</evidence>
<sequence>MLDPPPDTAEPVTADYIDWLRHSITHLVTLDGQHGGAELAPMAARLFRTASGRLASGEYSQAIERDFAAVVAELGEVAGWLAFDALQHEQARSLNLESLHLARLAGDRDMELFLLGNMAMQAQETGRPRETLRTVQLMETFNLSPRMRIMTGIRRARAAADLGDERAFEVLHRAQSDLSSSVHRTEPSWAWWINATEVQSHEGGVWRAIGERSQAVDCYSAALESIAPRYRWGRFITGANLINALVEVADWPEAERIAAEVYTLASEVSSARAMHRIRTAADTAYRSGAPSTLEGMLTALARRTT</sequence>
<keyword evidence="2" id="KW-1185">Reference proteome</keyword>